<dbReference type="OrthoDB" id="143533at2"/>
<dbReference type="CDD" id="cd00093">
    <property type="entry name" value="HTH_XRE"/>
    <property type="match status" value="1"/>
</dbReference>
<dbReference type="Gene3D" id="1.10.260.40">
    <property type="entry name" value="lambda repressor-like DNA-binding domains"/>
    <property type="match status" value="1"/>
</dbReference>
<dbReference type="RefSeq" id="WP_111321246.1">
    <property type="nucleotide sequence ID" value="NZ_QKUF01000005.1"/>
</dbReference>
<dbReference type="Proteomes" id="UP000248806">
    <property type="component" value="Unassembled WGS sequence"/>
</dbReference>
<evidence type="ECO:0000313" key="2">
    <source>
        <dbReference type="EMBL" id="PZW31903.1"/>
    </source>
</evidence>
<keyword evidence="3" id="KW-1185">Reference proteome</keyword>
<dbReference type="AlphaFoldDB" id="A0A326U9P3"/>
<dbReference type="InterPro" id="IPR010982">
    <property type="entry name" value="Lambda_DNA-bd_dom_sf"/>
</dbReference>
<reference evidence="2 3" key="1">
    <citation type="submission" date="2018-06" db="EMBL/GenBank/DDBJ databases">
        <title>Genomic Encyclopedia of Archaeal and Bacterial Type Strains, Phase II (KMG-II): from individual species to whole genera.</title>
        <authorList>
            <person name="Goeker M."/>
        </authorList>
    </citation>
    <scope>NUCLEOTIDE SEQUENCE [LARGE SCALE GENOMIC DNA]</scope>
    <source>
        <strain evidence="2 3">ATCC BAA-1881</strain>
    </source>
</reference>
<evidence type="ECO:0000313" key="3">
    <source>
        <dbReference type="Proteomes" id="UP000248806"/>
    </source>
</evidence>
<comment type="caution">
    <text evidence="2">The sequence shown here is derived from an EMBL/GenBank/DDBJ whole genome shotgun (WGS) entry which is preliminary data.</text>
</comment>
<name>A0A326U9P3_THEHA</name>
<proteinExistence type="predicted"/>
<dbReference type="PROSITE" id="PS50943">
    <property type="entry name" value="HTH_CROC1"/>
    <property type="match status" value="1"/>
</dbReference>
<feature type="domain" description="HTH cro/C1-type" evidence="1">
    <location>
        <begin position="56"/>
        <end position="110"/>
    </location>
</feature>
<dbReference type="SMART" id="SM00530">
    <property type="entry name" value="HTH_XRE"/>
    <property type="match status" value="1"/>
</dbReference>
<dbReference type="GO" id="GO:0003677">
    <property type="term" value="F:DNA binding"/>
    <property type="evidence" value="ECO:0007669"/>
    <property type="project" value="UniProtKB-KW"/>
</dbReference>
<accession>A0A326U9P3</accession>
<protein>
    <submittedName>
        <fullName evidence="2">DNA-binding XRE family transcriptional regulator</fullName>
    </submittedName>
</protein>
<dbReference type="Pfam" id="PF13560">
    <property type="entry name" value="HTH_31"/>
    <property type="match status" value="1"/>
</dbReference>
<gene>
    <name evidence="2" type="ORF">EI42_01928</name>
</gene>
<organism evidence="2 3">
    <name type="scientific">Thermosporothrix hazakensis</name>
    <dbReference type="NCBI Taxonomy" id="644383"/>
    <lineage>
        <taxon>Bacteria</taxon>
        <taxon>Bacillati</taxon>
        <taxon>Chloroflexota</taxon>
        <taxon>Ktedonobacteria</taxon>
        <taxon>Ktedonobacterales</taxon>
        <taxon>Thermosporotrichaceae</taxon>
        <taxon>Thermosporothrix</taxon>
    </lineage>
</organism>
<dbReference type="EMBL" id="QKUF01000005">
    <property type="protein sequence ID" value="PZW31903.1"/>
    <property type="molecule type" value="Genomic_DNA"/>
</dbReference>
<keyword evidence="2" id="KW-0238">DNA-binding</keyword>
<evidence type="ECO:0000259" key="1">
    <source>
        <dbReference type="PROSITE" id="PS50943"/>
    </source>
</evidence>
<sequence length="148" mass="16848">MSQKQHEIVMADGLCPHFLSATRKIRSGFDICIELDRKGDSQLMTKRVRRKPNFLLRRVREWHSLSQQEVAEFIGTTALSVSRWERGLVLPGPNFRRALCALFKKNPYELGFISAEDADMDSSTDVVERMISFQKAQAGSEPDTTGCR</sequence>
<dbReference type="SUPFAM" id="SSF47413">
    <property type="entry name" value="lambda repressor-like DNA-binding domains"/>
    <property type="match status" value="1"/>
</dbReference>
<dbReference type="InterPro" id="IPR001387">
    <property type="entry name" value="Cro/C1-type_HTH"/>
</dbReference>